<sequence>MGEYEDLVELGFEGVDRLATRFHHPAPGAVHHSPEWESDRRRGTGGHKHNVSSPSQSPQRKGRARTISPEDRGRQRDINRGARSPKQYSGHPLPPPREQLNGGRYPPPPPSQYPRYVPLAQPKPEEFLPVKQPLPIGARSQQQQYPPNLPPGTASVLHGKDWEDHDNDSMYESYGYTPDGRRVLLRGGEWSRNDWREDDWRASRRRSPKKKGLSRSVFVVRRDVSRHGRMVRSAAFLRFSKY</sequence>
<reference evidence="2" key="1">
    <citation type="journal article" date="2020" name="Stud. Mycol.">
        <title>101 Dothideomycetes genomes: a test case for predicting lifestyles and emergence of pathogens.</title>
        <authorList>
            <person name="Haridas S."/>
            <person name="Albert R."/>
            <person name="Binder M."/>
            <person name="Bloem J."/>
            <person name="Labutti K."/>
            <person name="Salamov A."/>
            <person name="Andreopoulos B."/>
            <person name="Baker S."/>
            <person name="Barry K."/>
            <person name="Bills G."/>
            <person name="Bluhm B."/>
            <person name="Cannon C."/>
            <person name="Castanera R."/>
            <person name="Culley D."/>
            <person name="Daum C."/>
            <person name="Ezra D."/>
            <person name="Gonzalez J."/>
            <person name="Henrissat B."/>
            <person name="Kuo A."/>
            <person name="Liang C."/>
            <person name="Lipzen A."/>
            <person name="Lutzoni F."/>
            <person name="Magnuson J."/>
            <person name="Mondo S."/>
            <person name="Nolan M."/>
            <person name="Ohm R."/>
            <person name="Pangilinan J."/>
            <person name="Park H.-J."/>
            <person name="Ramirez L."/>
            <person name="Alfaro M."/>
            <person name="Sun H."/>
            <person name="Tritt A."/>
            <person name="Yoshinaga Y."/>
            <person name="Zwiers L.-H."/>
            <person name="Turgeon B."/>
            <person name="Goodwin S."/>
            <person name="Spatafora J."/>
            <person name="Crous P."/>
            <person name="Grigoriev I."/>
        </authorList>
    </citation>
    <scope>NUCLEOTIDE SEQUENCE</scope>
    <source>
        <strain evidence="2">CBS 675.92</strain>
    </source>
</reference>
<keyword evidence="3" id="KW-1185">Reference proteome</keyword>
<feature type="compositionally biased region" description="Basic and acidic residues" evidence="1">
    <location>
        <begin position="68"/>
        <end position="80"/>
    </location>
</feature>
<evidence type="ECO:0000313" key="2">
    <source>
        <dbReference type="EMBL" id="KAF1954956.1"/>
    </source>
</evidence>
<feature type="region of interest" description="Disordered" evidence="1">
    <location>
        <begin position="23"/>
        <end position="118"/>
    </location>
</feature>
<dbReference type="AlphaFoldDB" id="A0A6A5TW83"/>
<dbReference type="EMBL" id="ML976996">
    <property type="protein sequence ID" value="KAF1954956.1"/>
    <property type="molecule type" value="Genomic_DNA"/>
</dbReference>
<protein>
    <submittedName>
        <fullName evidence="2">Uncharacterized protein</fullName>
    </submittedName>
</protein>
<accession>A0A6A5TW83</accession>
<proteinExistence type="predicted"/>
<organism evidence="2 3">
    <name type="scientific">Byssothecium circinans</name>
    <dbReference type="NCBI Taxonomy" id="147558"/>
    <lineage>
        <taxon>Eukaryota</taxon>
        <taxon>Fungi</taxon>
        <taxon>Dikarya</taxon>
        <taxon>Ascomycota</taxon>
        <taxon>Pezizomycotina</taxon>
        <taxon>Dothideomycetes</taxon>
        <taxon>Pleosporomycetidae</taxon>
        <taxon>Pleosporales</taxon>
        <taxon>Massarineae</taxon>
        <taxon>Massarinaceae</taxon>
        <taxon>Byssothecium</taxon>
    </lineage>
</organism>
<dbReference type="Proteomes" id="UP000800035">
    <property type="component" value="Unassembled WGS sequence"/>
</dbReference>
<gene>
    <name evidence="2" type="ORF">CC80DRAFT_109472</name>
</gene>
<dbReference type="OrthoDB" id="3801381at2759"/>
<feature type="region of interest" description="Disordered" evidence="1">
    <location>
        <begin position="139"/>
        <end position="178"/>
    </location>
</feature>
<feature type="compositionally biased region" description="Basic and acidic residues" evidence="1">
    <location>
        <begin position="32"/>
        <end position="42"/>
    </location>
</feature>
<evidence type="ECO:0000313" key="3">
    <source>
        <dbReference type="Proteomes" id="UP000800035"/>
    </source>
</evidence>
<evidence type="ECO:0000256" key="1">
    <source>
        <dbReference type="SAM" id="MobiDB-lite"/>
    </source>
</evidence>
<name>A0A6A5TW83_9PLEO</name>